<sequence length="214" mass="24051">MNVVSPASGPFVIYTLIVSCPSTKTWWVLQKRYSEFLVFRRALAALAKRYAGSADVAAVLTTIATTDFPKKHPFKPIHNATKIQERTDLFKKYTTMLVALRQACVVRALQAENKDGLNAVHDLVVDFLSIPEALWKDDIRRTIALVSPSSSMEEETSSRPEDACAICLCECEDSETLLKMPCQHVFHEECVVRWLEKTPHCPLCRQSATEGHVL</sequence>
<dbReference type="PANTHER" id="PTHR22765:SF434">
    <property type="entry name" value="GB|AAD18119.1-RELATED"/>
    <property type="match status" value="1"/>
</dbReference>
<reference evidence="4 5" key="1">
    <citation type="journal article" date="2014" name="Genome Biol. Evol.">
        <title>The secreted proteins of Achlya hypogyna and Thraustotheca clavata identify the ancestral oomycete secretome and reveal gene acquisitions by horizontal gene transfer.</title>
        <authorList>
            <person name="Misner I."/>
            <person name="Blouin N."/>
            <person name="Leonard G."/>
            <person name="Richards T.A."/>
            <person name="Lane C.E."/>
        </authorList>
    </citation>
    <scope>NUCLEOTIDE SEQUENCE [LARGE SCALE GENOMIC DNA]</scope>
    <source>
        <strain evidence="4 5">ATCC 48635</strain>
    </source>
</reference>
<dbReference type="GO" id="GO:0006511">
    <property type="term" value="P:ubiquitin-dependent protein catabolic process"/>
    <property type="evidence" value="ECO:0007669"/>
    <property type="project" value="TreeGrafter"/>
</dbReference>
<dbReference type="SUPFAM" id="SSF57850">
    <property type="entry name" value="RING/U-box"/>
    <property type="match status" value="1"/>
</dbReference>
<dbReference type="GO" id="GO:0035091">
    <property type="term" value="F:phosphatidylinositol binding"/>
    <property type="evidence" value="ECO:0007669"/>
    <property type="project" value="InterPro"/>
</dbReference>
<dbReference type="InterPro" id="IPR001683">
    <property type="entry name" value="PX_dom"/>
</dbReference>
<dbReference type="CDD" id="cd06093">
    <property type="entry name" value="PX_domain"/>
    <property type="match status" value="1"/>
</dbReference>
<dbReference type="PROSITE" id="PS50195">
    <property type="entry name" value="PX"/>
    <property type="match status" value="1"/>
</dbReference>
<dbReference type="AlphaFoldDB" id="A0A1V9Z2V8"/>
<dbReference type="Gene3D" id="3.30.40.10">
    <property type="entry name" value="Zinc/RING finger domain, C3HC4 (zinc finger)"/>
    <property type="match status" value="1"/>
</dbReference>
<dbReference type="GO" id="GO:0061630">
    <property type="term" value="F:ubiquitin protein ligase activity"/>
    <property type="evidence" value="ECO:0007669"/>
    <property type="project" value="TreeGrafter"/>
</dbReference>
<dbReference type="OrthoDB" id="8062037at2759"/>
<dbReference type="Proteomes" id="UP000243579">
    <property type="component" value="Unassembled WGS sequence"/>
</dbReference>
<proteinExistence type="predicted"/>
<dbReference type="SUPFAM" id="SSF64268">
    <property type="entry name" value="PX domain"/>
    <property type="match status" value="1"/>
</dbReference>
<accession>A0A1V9Z2V8</accession>
<dbReference type="PROSITE" id="PS50089">
    <property type="entry name" value="ZF_RING_2"/>
    <property type="match status" value="1"/>
</dbReference>
<gene>
    <name evidence="4" type="ORF">ACHHYP_03833</name>
</gene>
<feature type="domain" description="RING-type" evidence="2">
    <location>
        <begin position="164"/>
        <end position="205"/>
    </location>
</feature>
<dbReference type="Pfam" id="PF13639">
    <property type="entry name" value="zf-RING_2"/>
    <property type="match status" value="1"/>
</dbReference>
<dbReference type="EMBL" id="JNBR01000466">
    <property type="protein sequence ID" value="OQR92343.1"/>
    <property type="molecule type" value="Genomic_DNA"/>
</dbReference>
<keyword evidence="1" id="KW-0479">Metal-binding</keyword>
<dbReference type="STRING" id="1202772.A0A1V9Z2V8"/>
<dbReference type="InterPro" id="IPR036871">
    <property type="entry name" value="PX_dom_sf"/>
</dbReference>
<evidence type="ECO:0000259" key="3">
    <source>
        <dbReference type="PROSITE" id="PS50195"/>
    </source>
</evidence>
<evidence type="ECO:0000313" key="4">
    <source>
        <dbReference type="EMBL" id="OQR92343.1"/>
    </source>
</evidence>
<evidence type="ECO:0000256" key="1">
    <source>
        <dbReference type="PROSITE-ProRule" id="PRU00175"/>
    </source>
</evidence>
<dbReference type="CDD" id="cd16454">
    <property type="entry name" value="RING-H2_PA-TM-RING"/>
    <property type="match status" value="1"/>
</dbReference>
<keyword evidence="1" id="KW-0863">Zinc-finger</keyword>
<dbReference type="SMART" id="SM00184">
    <property type="entry name" value="RING"/>
    <property type="match status" value="1"/>
</dbReference>
<evidence type="ECO:0008006" key="6">
    <source>
        <dbReference type="Google" id="ProtNLM"/>
    </source>
</evidence>
<dbReference type="InterPro" id="IPR051826">
    <property type="entry name" value="E3_ubiquitin-ligase_domain"/>
</dbReference>
<comment type="caution">
    <text evidence="4">The sequence shown here is derived from an EMBL/GenBank/DDBJ whole genome shotgun (WGS) entry which is preliminary data.</text>
</comment>
<dbReference type="InterPro" id="IPR013083">
    <property type="entry name" value="Znf_RING/FYVE/PHD"/>
</dbReference>
<keyword evidence="1" id="KW-0862">Zinc</keyword>
<keyword evidence="5" id="KW-1185">Reference proteome</keyword>
<evidence type="ECO:0000259" key="2">
    <source>
        <dbReference type="PROSITE" id="PS50089"/>
    </source>
</evidence>
<dbReference type="Gene3D" id="3.30.1520.10">
    <property type="entry name" value="Phox-like domain"/>
    <property type="match status" value="1"/>
</dbReference>
<feature type="domain" description="PX" evidence="3">
    <location>
        <begin position="1"/>
        <end position="134"/>
    </location>
</feature>
<dbReference type="PANTHER" id="PTHR22765">
    <property type="entry name" value="RING FINGER AND PROTEASE ASSOCIATED DOMAIN-CONTAINING"/>
    <property type="match status" value="1"/>
</dbReference>
<dbReference type="GO" id="GO:0008270">
    <property type="term" value="F:zinc ion binding"/>
    <property type="evidence" value="ECO:0007669"/>
    <property type="project" value="UniProtKB-KW"/>
</dbReference>
<name>A0A1V9Z2V8_ACHHY</name>
<dbReference type="InterPro" id="IPR001841">
    <property type="entry name" value="Znf_RING"/>
</dbReference>
<protein>
    <recommendedName>
        <fullName evidence="6">RING-type domain-containing protein</fullName>
    </recommendedName>
</protein>
<evidence type="ECO:0000313" key="5">
    <source>
        <dbReference type="Proteomes" id="UP000243579"/>
    </source>
</evidence>
<organism evidence="4 5">
    <name type="scientific">Achlya hypogyna</name>
    <name type="common">Oomycete</name>
    <name type="synonym">Protoachlya hypogyna</name>
    <dbReference type="NCBI Taxonomy" id="1202772"/>
    <lineage>
        <taxon>Eukaryota</taxon>
        <taxon>Sar</taxon>
        <taxon>Stramenopiles</taxon>
        <taxon>Oomycota</taxon>
        <taxon>Saprolegniomycetes</taxon>
        <taxon>Saprolegniales</taxon>
        <taxon>Achlyaceae</taxon>
        <taxon>Achlya</taxon>
    </lineage>
</organism>